<dbReference type="Proteomes" id="UP000694892">
    <property type="component" value="Chromosome 6S"/>
</dbReference>
<gene>
    <name evidence="6" type="ORF">XELAEV_18033011mg</name>
</gene>
<evidence type="ECO:0000256" key="5">
    <source>
        <dbReference type="ARBA" id="ARBA00023136"/>
    </source>
</evidence>
<evidence type="ECO:0000313" key="6">
    <source>
        <dbReference type="EMBL" id="OCT74048.1"/>
    </source>
</evidence>
<dbReference type="PANTHER" id="PTHR21624">
    <property type="entry name" value="STEROL DESATURASE-RELATED PROTEIN"/>
    <property type="match status" value="1"/>
</dbReference>
<evidence type="ECO:0000256" key="1">
    <source>
        <dbReference type="ARBA" id="ARBA00004127"/>
    </source>
</evidence>
<evidence type="ECO:0000256" key="2">
    <source>
        <dbReference type="ARBA" id="ARBA00022692"/>
    </source>
</evidence>
<proteinExistence type="predicted"/>
<comment type="subcellular location">
    <subcellularLocation>
        <location evidence="1">Endomembrane system</location>
        <topology evidence="1">Multi-pass membrane protein</topology>
    </subcellularLocation>
</comment>
<keyword evidence="4" id="KW-0560">Oxidoreductase</keyword>
<dbReference type="EMBL" id="CM004477">
    <property type="protein sequence ID" value="OCT74048.1"/>
    <property type="molecule type" value="Genomic_DNA"/>
</dbReference>
<organism evidence="6 7">
    <name type="scientific">Xenopus laevis</name>
    <name type="common">African clawed frog</name>
    <dbReference type="NCBI Taxonomy" id="8355"/>
    <lineage>
        <taxon>Eukaryota</taxon>
        <taxon>Metazoa</taxon>
        <taxon>Chordata</taxon>
        <taxon>Craniata</taxon>
        <taxon>Vertebrata</taxon>
        <taxon>Euteleostomi</taxon>
        <taxon>Amphibia</taxon>
        <taxon>Batrachia</taxon>
        <taxon>Anura</taxon>
        <taxon>Pipoidea</taxon>
        <taxon>Pipidae</taxon>
        <taxon>Xenopodinae</taxon>
        <taxon>Xenopus</taxon>
        <taxon>Xenopus</taxon>
    </lineage>
</organism>
<dbReference type="PANTHER" id="PTHR21624:SF1">
    <property type="entry name" value="ALKYLGLYCEROL MONOOXYGENASE"/>
    <property type="match status" value="1"/>
</dbReference>
<protein>
    <recommendedName>
        <fullName evidence="8">Fatty acid desaturase domain-containing protein</fullName>
    </recommendedName>
</protein>
<evidence type="ECO:0000256" key="3">
    <source>
        <dbReference type="ARBA" id="ARBA00022989"/>
    </source>
</evidence>
<evidence type="ECO:0000256" key="4">
    <source>
        <dbReference type="ARBA" id="ARBA00023002"/>
    </source>
</evidence>
<dbReference type="GO" id="GO:0006643">
    <property type="term" value="P:membrane lipid metabolic process"/>
    <property type="evidence" value="ECO:0007669"/>
    <property type="project" value="TreeGrafter"/>
</dbReference>
<feature type="non-terminal residue" evidence="6">
    <location>
        <position position="1"/>
    </location>
</feature>
<dbReference type="GO" id="GO:0016020">
    <property type="term" value="C:membrane"/>
    <property type="evidence" value="ECO:0007669"/>
    <property type="project" value="GOC"/>
</dbReference>
<dbReference type="GO" id="GO:0005783">
    <property type="term" value="C:endoplasmic reticulum"/>
    <property type="evidence" value="ECO:0007669"/>
    <property type="project" value="TreeGrafter"/>
</dbReference>
<reference evidence="7" key="1">
    <citation type="journal article" date="2016" name="Nature">
        <title>Genome evolution in the allotetraploid frog Xenopus laevis.</title>
        <authorList>
            <person name="Session A.M."/>
            <person name="Uno Y."/>
            <person name="Kwon T."/>
            <person name="Chapman J.A."/>
            <person name="Toyoda A."/>
            <person name="Takahashi S."/>
            <person name="Fukui A."/>
            <person name="Hikosaka A."/>
            <person name="Suzuki A."/>
            <person name="Kondo M."/>
            <person name="van Heeringen S.J."/>
            <person name="Quigley I."/>
            <person name="Heinz S."/>
            <person name="Ogino H."/>
            <person name="Ochi H."/>
            <person name="Hellsten U."/>
            <person name="Lyons J.B."/>
            <person name="Simakov O."/>
            <person name="Putnam N."/>
            <person name="Stites J."/>
            <person name="Kuroki Y."/>
            <person name="Tanaka T."/>
            <person name="Michiue T."/>
            <person name="Watanabe M."/>
            <person name="Bogdanovic O."/>
            <person name="Lister R."/>
            <person name="Georgiou G."/>
            <person name="Paranjpe S.S."/>
            <person name="van Kruijsbergen I."/>
            <person name="Shu S."/>
            <person name="Carlson J."/>
            <person name="Kinoshita T."/>
            <person name="Ohta Y."/>
            <person name="Mawaribuchi S."/>
            <person name="Jenkins J."/>
            <person name="Grimwood J."/>
            <person name="Schmutz J."/>
            <person name="Mitros T."/>
            <person name="Mozaffari S.V."/>
            <person name="Suzuki Y."/>
            <person name="Haramoto Y."/>
            <person name="Yamamoto T.S."/>
            <person name="Takagi C."/>
            <person name="Heald R."/>
            <person name="Miller K."/>
            <person name="Haudenschild C."/>
            <person name="Kitzman J."/>
            <person name="Nakayama T."/>
            <person name="Izutsu Y."/>
            <person name="Robert J."/>
            <person name="Fortriede J."/>
            <person name="Burns K."/>
            <person name="Lotay V."/>
            <person name="Karimi K."/>
            <person name="Yasuoka Y."/>
            <person name="Dichmann D.S."/>
            <person name="Flajnik M.F."/>
            <person name="Houston D.W."/>
            <person name="Shendure J."/>
            <person name="DuPasquier L."/>
            <person name="Vize P.D."/>
            <person name="Zorn A.M."/>
            <person name="Ito M."/>
            <person name="Marcotte E.M."/>
            <person name="Wallingford J.B."/>
            <person name="Ito Y."/>
            <person name="Asashima M."/>
            <person name="Ueno N."/>
            <person name="Matsuda Y."/>
            <person name="Veenstra G.J."/>
            <person name="Fujiyama A."/>
            <person name="Harland R.M."/>
            <person name="Taira M."/>
            <person name="Rokhsar D.S."/>
        </authorList>
    </citation>
    <scope>NUCLEOTIDE SEQUENCE [LARGE SCALE GENOMIC DNA]</scope>
    <source>
        <strain evidence="7">J</strain>
    </source>
</reference>
<accession>A0A974CIL2</accession>
<keyword evidence="3" id="KW-1133">Transmembrane helix</keyword>
<dbReference type="GO" id="GO:0050479">
    <property type="term" value="F:glyceryl-ether monooxygenase activity"/>
    <property type="evidence" value="ECO:0007669"/>
    <property type="project" value="TreeGrafter"/>
</dbReference>
<sequence>VNIIWSGHQTHHSSKDYNLTTALRQSFIQKYFSWRLFEHLYGYYIVKLFSFWMFYWPMAFCIPPSVFAVHIQFTLLYQFLIHTEGRNPYCIDSNYGGTLIIWDRIFGTFVPEKEKVLYGPTHPINTFEPFQVQIQHCAHIWSTFWATPGFSNKLSVIFKGPGRGPGKPRLGLPEEIPKVQLKAALLETIRCLLFLFLQKYNFRPTDIPYLVIMCEVRNVKFSA</sequence>
<keyword evidence="5" id="KW-0472">Membrane</keyword>
<name>A0A974CIL2_XENLA</name>
<evidence type="ECO:0008006" key="8">
    <source>
        <dbReference type="Google" id="ProtNLM"/>
    </source>
</evidence>
<dbReference type="AlphaFoldDB" id="A0A974CIL2"/>
<keyword evidence="2" id="KW-0812">Transmembrane</keyword>
<dbReference type="InterPro" id="IPR051689">
    <property type="entry name" value="Sterol_desaturase/TMEM195"/>
</dbReference>
<evidence type="ECO:0000313" key="7">
    <source>
        <dbReference type="Proteomes" id="UP000694892"/>
    </source>
</evidence>